<evidence type="ECO:0000313" key="3">
    <source>
        <dbReference type="Proteomes" id="UP000815677"/>
    </source>
</evidence>
<feature type="region of interest" description="Disordered" evidence="1">
    <location>
        <begin position="71"/>
        <end position="151"/>
    </location>
</feature>
<keyword evidence="3" id="KW-1185">Reference proteome</keyword>
<evidence type="ECO:0008006" key="4">
    <source>
        <dbReference type="Google" id="ProtNLM"/>
    </source>
</evidence>
<feature type="compositionally biased region" description="Gly residues" evidence="1">
    <location>
        <begin position="126"/>
        <end position="141"/>
    </location>
</feature>
<feature type="compositionally biased region" description="Low complexity" evidence="1">
    <location>
        <begin position="102"/>
        <end position="112"/>
    </location>
</feature>
<dbReference type="CDD" id="cd00067">
    <property type="entry name" value="GAL4"/>
    <property type="match status" value="1"/>
</dbReference>
<protein>
    <recommendedName>
        <fullName evidence="4">Zn(2)-C6 fungal-type domain-containing protein</fullName>
    </recommendedName>
</protein>
<dbReference type="InterPro" id="IPR001138">
    <property type="entry name" value="Zn2Cys6_DnaBD"/>
</dbReference>
<accession>A0ABQ0LYL8</accession>
<dbReference type="Gene3D" id="4.10.240.10">
    <property type="entry name" value="Zn(2)-C6 fungal-type DNA-binding domain"/>
    <property type="match status" value="1"/>
</dbReference>
<gene>
    <name evidence="2" type="ORF">MCHLO_12834</name>
</gene>
<dbReference type="SUPFAM" id="SSF57701">
    <property type="entry name" value="Zn2/Cys6 DNA-binding domain"/>
    <property type="match status" value="1"/>
</dbReference>
<dbReference type="EMBL" id="DF849258">
    <property type="protein sequence ID" value="GAT56147.1"/>
    <property type="molecule type" value="Genomic_DNA"/>
</dbReference>
<dbReference type="Proteomes" id="UP000815677">
    <property type="component" value="Unassembled WGS sequence"/>
</dbReference>
<name>A0ABQ0LYL8_MYCCL</name>
<sequence length="167" mass="17823">MSSTTPKRVFIACETCRKGKIKVRKLVLCSLANFLQPLLDVQCHTQDASDAPCKRCARLGIPCVYTPVGQQSSGQEYYDPNTSMSANAGQSSSVYATGGQGYPPHSGSSSQYPYPPSGPAAPQGYYGAGGPYPGQGSGGEGYYSPQTGQSYQQHQQPAYQCVQYSRL</sequence>
<reference evidence="2" key="1">
    <citation type="submission" date="2014-09" db="EMBL/GenBank/DDBJ databases">
        <title>Genome sequence of the luminous mushroom Mycena chlorophos for searching fungal bioluminescence genes.</title>
        <authorList>
            <person name="Tanaka Y."/>
            <person name="Kasuga D."/>
            <person name="Oba Y."/>
            <person name="Hase S."/>
            <person name="Sato K."/>
            <person name="Oba Y."/>
            <person name="Sakakibara Y."/>
        </authorList>
    </citation>
    <scope>NUCLEOTIDE SEQUENCE</scope>
</reference>
<evidence type="ECO:0000256" key="1">
    <source>
        <dbReference type="SAM" id="MobiDB-lite"/>
    </source>
</evidence>
<feature type="compositionally biased region" description="Polar residues" evidence="1">
    <location>
        <begin position="71"/>
        <end position="95"/>
    </location>
</feature>
<organism evidence="2 3">
    <name type="scientific">Mycena chlorophos</name>
    <name type="common">Agaric fungus</name>
    <name type="synonym">Agaricus chlorophos</name>
    <dbReference type="NCBI Taxonomy" id="658473"/>
    <lineage>
        <taxon>Eukaryota</taxon>
        <taxon>Fungi</taxon>
        <taxon>Dikarya</taxon>
        <taxon>Basidiomycota</taxon>
        <taxon>Agaricomycotina</taxon>
        <taxon>Agaricomycetes</taxon>
        <taxon>Agaricomycetidae</taxon>
        <taxon>Agaricales</taxon>
        <taxon>Marasmiineae</taxon>
        <taxon>Mycenaceae</taxon>
        <taxon>Mycena</taxon>
    </lineage>
</organism>
<feature type="compositionally biased region" description="Low complexity" evidence="1">
    <location>
        <begin position="142"/>
        <end position="151"/>
    </location>
</feature>
<proteinExistence type="predicted"/>
<evidence type="ECO:0000313" key="2">
    <source>
        <dbReference type="EMBL" id="GAT56147.1"/>
    </source>
</evidence>
<dbReference type="InterPro" id="IPR036864">
    <property type="entry name" value="Zn2-C6_fun-type_DNA-bd_sf"/>
</dbReference>